<dbReference type="EMBL" id="BPLQ01000978">
    <property type="protein sequence ID" value="GIX76950.1"/>
    <property type="molecule type" value="Genomic_DNA"/>
</dbReference>
<gene>
    <name evidence="1" type="ORF">CDAR_539481</name>
</gene>
<evidence type="ECO:0000313" key="2">
    <source>
        <dbReference type="Proteomes" id="UP001054837"/>
    </source>
</evidence>
<dbReference type="AlphaFoldDB" id="A0AAV4MYC8"/>
<comment type="caution">
    <text evidence="1">The sequence shown here is derived from an EMBL/GenBank/DDBJ whole genome shotgun (WGS) entry which is preliminary data.</text>
</comment>
<protein>
    <submittedName>
        <fullName evidence="1">Uncharacterized protein</fullName>
    </submittedName>
</protein>
<dbReference type="Proteomes" id="UP001054837">
    <property type="component" value="Unassembled WGS sequence"/>
</dbReference>
<sequence>MQDRQAPLIDDCVTVILFNNNNDCDSLHKRPRQASLVVQITLLPNTIFNTRDSESRVAVILIHSEPRTKLTARCIIKAASPFTTGKGRRPKSKTGVAPVPLPISSMPFLLFA</sequence>
<accession>A0AAV4MYC8</accession>
<evidence type="ECO:0000313" key="1">
    <source>
        <dbReference type="EMBL" id="GIX76950.1"/>
    </source>
</evidence>
<proteinExistence type="predicted"/>
<reference evidence="1 2" key="1">
    <citation type="submission" date="2021-06" db="EMBL/GenBank/DDBJ databases">
        <title>Caerostris darwini draft genome.</title>
        <authorList>
            <person name="Kono N."/>
            <person name="Arakawa K."/>
        </authorList>
    </citation>
    <scope>NUCLEOTIDE SEQUENCE [LARGE SCALE GENOMIC DNA]</scope>
</reference>
<name>A0AAV4MYC8_9ARAC</name>
<keyword evidence="2" id="KW-1185">Reference proteome</keyword>
<organism evidence="1 2">
    <name type="scientific">Caerostris darwini</name>
    <dbReference type="NCBI Taxonomy" id="1538125"/>
    <lineage>
        <taxon>Eukaryota</taxon>
        <taxon>Metazoa</taxon>
        <taxon>Ecdysozoa</taxon>
        <taxon>Arthropoda</taxon>
        <taxon>Chelicerata</taxon>
        <taxon>Arachnida</taxon>
        <taxon>Araneae</taxon>
        <taxon>Araneomorphae</taxon>
        <taxon>Entelegynae</taxon>
        <taxon>Araneoidea</taxon>
        <taxon>Araneidae</taxon>
        <taxon>Caerostris</taxon>
    </lineage>
</organism>